<evidence type="ECO:0000313" key="3">
    <source>
        <dbReference type="Proteomes" id="UP000320244"/>
    </source>
</evidence>
<dbReference type="Pfam" id="PF00982">
    <property type="entry name" value="Glyco_transf_20"/>
    <property type="match status" value="1"/>
</dbReference>
<dbReference type="InterPro" id="IPR001830">
    <property type="entry name" value="Glyco_trans_20"/>
</dbReference>
<name>A0A563E9E9_9MICO</name>
<dbReference type="GO" id="GO:0005829">
    <property type="term" value="C:cytosol"/>
    <property type="evidence" value="ECO:0007669"/>
    <property type="project" value="TreeGrafter"/>
</dbReference>
<dbReference type="SUPFAM" id="SSF53756">
    <property type="entry name" value="UDP-Glycosyltransferase/glycogen phosphorylase"/>
    <property type="match status" value="1"/>
</dbReference>
<protein>
    <submittedName>
        <fullName evidence="2">Trehalose-6-phosphate synthase</fullName>
    </submittedName>
</protein>
<dbReference type="GO" id="GO:0005992">
    <property type="term" value="P:trehalose biosynthetic process"/>
    <property type="evidence" value="ECO:0007669"/>
    <property type="project" value="InterPro"/>
</dbReference>
<dbReference type="PANTHER" id="PTHR10788:SF106">
    <property type="entry name" value="BCDNA.GH08860"/>
    <property type="match status" value="1"/>
</dbReference>
<evidence type="ECO:0000256" key="1">
    <source>
        <dbReference type="ARBA" id="ARBA00008799"/>
    </source>
</evidence>
<accession>A0A563E9E9</accession>
<dbReference type="GO" id="GO:0003825">
    <property type="term" value="F:alpha,alpha-trehalose-phosphate synthase (UDP-forming) activity"/>
    <property type="evidence" value="ECO:0007669"/>
    <property type="project" value="TreeGrafter"/>
</dbReference>
<reference evidence="2 3" key="2">
    <citation type="submission" date="2019-08" db="EMBL/GenBank/DDBJ databases">
        <title>Jejuicoccus antrihumi gen. nov., sp. nov., a new member of the family Dermacoccaceae isolated from a cave.</title>
        <authorList>
            <person name="Schumann P."/>
            <person name="Kim I.S."/>
        </authorList>
    </citation>
    <scope>NUCLEOTIDE SEQUENCE [LARGE SCALE GENOMIC DNA]</scope>
    <source>
        <strain evidence="2 3">C5-26</strain>
    </source>
</reference>
<comment type="caution">
    <text evidence="2">The sequence shown here is derived from an EMBL/GenBank/DDBJ whole genome shotgun (WGS) entry which is preliminary data.</text>
</comment>
<gene>
    <name evidence="2" type="ORF">FGL98_00165</name>
</gene>
<dbReference type="OrthoDB" id="9761633at2"/>
<dbReference type="AlphaFoldDB" id="A0A563E9E9"/>
<evidence type="ECO:0000313" key="2">
    <source>
        <dbReference type="EMBL" id="TWP38863.1"/>
    </source>
</evidence>
<keyword evidence="3" id="KW-1185">Reference proteome</keyword>
<comment type="similarity">
    <text evidence="1">Belongs to the glycosyltransferase 20 family.</text>
</comment>
<dbReference type="CDD" id="cd03788">
    <property type="entry name" value="GT20_TPS"/>
    <property type="match status" value="1"/>
</dbReference>
<dbReference type="GO" id="GO:0004805">
    <property type="term" value="F:trehalose-phosphatase activity"/>
    <property type="evidence" value="ECO:0007669"/>
    <property type="project" value="TreeGrafter"/>
</dbReference>
<sequence length="501" mass="56010">MLATHDGFSQPVLSRASLRVRVDVRGDPQVPAQRTFDLVIAANRLPVDAVTGADGKITWRRSPGGLVTAMESVMHGREGAWVGWAGEPGKAPRAFTQNSMHLRPVRLDQDDVVDYYEGQSNDCLWPIYHDAIVPAKFRRRWRTAYERVNTRFAEQVAKVAAPGATVWVHDYQLQLVPALLRKLRSDVRIGWFNHIPFPPVELFMQMPGREGILEGLLGADFLGFQRKPDAANFLRACRGLLDVTVRGDVVHLPDGRSVRASAVPISVDYNGLRELAGDPAVQQRAAEIREQLGDPKHILLGVDRLDYTKGLRHRLKAYGELLQSGDLDPSETVFVQVATPSRERLAAYRELRGQVELEVGRINGEHSPIGSTALTYLHRSFPRTEMVALFAAADVLIVTPLRDGMNLVAKEYVACHADDGAIVLSEFTGAADELSRAYLCNPHDIDKLKQTILQAMHDPPGEHRRRMRSMRRTVMTNDVQHWAEDFLTNLQAAPHKPKGHR</sequence>
<reference evidence="2 3" key="1">
    <citation type="submission" date="2019-05" db="EMBL/GenBank/DDBJ databases">
        <authorList>
            <person name="Lee S.D."/>
        </authorList>
    </citation>
    <scope>NUCLEOTIDE SEQUENCE [LARGE SCALE GENOMIC DNA]</scope>
    <source>
        <strain evidence="2 3">C5-26</strain>
    </source>
</reference>
<dbReference type="Proteomes" id="UP000320244">
    <property type="component" value="Unassembled WGS sequence"/>
</dbReference>
<dbReference type="EMBL" id="VCQV01000001">
    <property type="protein sequence ID" value="TWP38863.1"/>
    <property type="molecule type" value="Genomic_DNA"/>
</dbReference>
<dbReference type="Gene3D" id="3.40.50.2000">
    <property type="entry name" value="Glycogen Phosphorylase B"/>
    <property type="match status" value="2"/>
</dbReference>
<organism evidence="2 3">
    <name type="scientific">Leekyejoonella antrihumi</name>
    <dbReference type="NCBI Taxonomy" id="1660198"/>
    <lineage>
        <taxon>Bacteria</taxon>
        <taxon>Bacillati</taxon>
        <taxon>Actinomycetota</taxon>
        <taxon>Actinomycetes</taxon>
        <taxon>Micrococcales</taxon>
        <taxon>Dermacoccaceae</taxon>
        <taxon>Leekyejoonella</taxon>
    </lineage>
</organism>
<dbReference type="PANTHER" id="PTHR10788">
    <property type="entry name" value="TREHALOSE-6-PHOSPHATE SYNTHASE"/>
    <property type="match status" value="1"/>
</dbReference>
<proteinExistence type="inferred from homology"/>